<dbReference type="AlphaFoldDB" id="A0A9D1SIJ1"/>
<protein>
    <submittedName>
        <fullName evidence="4">UDPGP type 1 family protein</fullName>
    </submittedName>
</protein>
<dbReference type="GO" id="GO:0003977">
    <property type="term" value="F:UDP-N-acetylglucosamine diphosphorylase activity"/>
    <property type="evidence" value="ECO:0007669"/>
    <property type="project" value="TreeGrafter"/>
</dbReference>
<dbReference type="PANTHER" id="PTHR11952">
    <property type="entry name" value="UDP- GLUCOSE PYROPHOSPHORYLASE"/>
    <property type="match status" value="1"/>
</dbReference>
<evidence type="ECO:0000313" key="4">
    <source>
        <dbReference type="EMBL" id="HIU61744.1"/>
    </source>
</evidence>
<dbReference type="CDD" id="cd04193">
    <property type="entry name" value="UDPGlcNAc_PPase"/>
    <property type="match status" value="1"/>
</dbReference>
<gene>
    <name evidence="4" type="ORF">IAB69_03755</name>
</gene>
<keyword evidence="2" id="KW-0808">Transferase</keyword>
<dbReference type="Pfam" id="PF01704">
    <property type="entry name" value="UDPGP"/>
    <property type="match status" value="1"/>
</dbReference>
<dbReference type="InterPro" id="IPR039741">
    <property type="entry name" value="UDP-sugar_pyrophosphorylase"/>
</dbReference>
<dbReference type="InterPro" id="IPR029044">
    <property type="entry name" value="Nucleotide-diphossugar_trans"/>
</dbReference>
<evidence type="ECO:0000256" key="3">
    <source>
        <dbReference type="ARBA" id="ARBA00022695"/>
    </source>
</evidence>
<dbReference type="EMBL" id="DVNE01000037">
    <property type="protein sequence ID" value="HIU61744.1"/>
    <property type="molecule type" value="Genomic_DNA"/>
</dbReference>
<evidence type="ECO:0000313" key="5">
    <source>
        <dbReference type="Proteomes" id="UP000824110"/>
    </source>
</evidence>
<evidence type="ECO:0000256" key="2">
    <source>
        <dbReference type="ARBA" id="ARBA00022679"/>
    </source>
</evidence>
<dbReference type="GO" id="GO:0006048">
    <property type="term" value="P:UDP-N-acetylglucosamine biosynthetic process"/>
    <property type="evidence" value="ECO:0007669"/>
    <property type="project" value="TreeGrafter"/>
</dbReference>
<reference evidence="4" key="2">
    <citation type="journal article" date="2021" name="PeerJ">
        <title>Extensive microbial diversity within the chicken gut microbiome revealed by metagenomics and culture.</title>
        <authorList>
            <person name="Gilroy R."/>
            <person name="Ravi A."/>
            <person name="Getino M."/>
            <person name="Pursley I."/>
            <person name="Horton D.L."/>
            <person name="Alikhan N.F."/>
            <person name="Baker D."/>
            <person name="Gharbi K."/>
            <person name="Hall N."/>
            <person name="Watson M."/>
            <person name="Adriaenssens E.M."/>
            <person name="Foster-Nyarko E."/>
            <person name="Jarju S."/>
            <person name="Secka A."/>
            <person name="Antonio M."/>
            <person name="Oren A."/>
            <person name="Chaudhuri R.R."/>
            <person name="La Ragione R."/>
            <person name="Hildebrand F."/>
            <person name="Pallen M.J."/>
        </authorList>
    </citation>
    <scope>NUCLEOTIDE SEQUENCE</scope>
    <source>
        <strain evidence="4">CHK195-12923</strain>
    </source>
</reference>
<dbReference type="Gene3D" id="3.90.550.10">
    <property type="entry name" value="Spore Coat Polysaccharide Biosynthesis Protein SpsA, Chain A"/>
    <property type="match status" value="1"/>
</dbReference>
<organism evidence="4 5">
    <name type="scientific">Candidatus Coproplasma excrementigallinarum</name>
    <dbReference type="NCBI Taxonomy" id="2840747"/>
    <lineage>
        <taxon>Bacteria</taxon>
        <taxon>Bacillati</taxon>
        <taxon>Bacillota</taxon>
        <taxon>Clostridia</taxon>
        <taxon>Eubacteriales</taxon>
        <taxon>Candidatus Coproplasma</taxon>
    </lineage>
</organism>
<dbReference type="SUPFAM" id="SSF53448">
    <property type="entry name" value="Nucleotide-diphospho-sugar transferases"/>
    <property type="match status" value="1"/>
</dbReference>
<comment type="similarity">
    <text evidence="1">Belongs to the UDPGP type 1 family.</text>
</comment>
<accession>A0A9D1SIJ1</accession>
<proteinExistence type="inferred from homology"/>
<dbReference type="Proteomes" id="UP000824110">
    <property type="component" value="Unassembled WGS sequence"/>
</dbReference>
<name>A0A9D1SIJ1_9FIRM</name>
<keyword evidence="3" id="KW-0548">Nucleotidyltransferase</keyword>
<comment type="caution">
    <text evidence="4">The sequence shown here is derived from an EMBL/GenBank/DDBJ whole genome shotgun (WGS) entry which is preliminary data.</text>
</comment>
<sequence length="406" mass="44989">MTYNEASALLAEHGQQQLLAYFEELTEKQREYLLGQIAKINFTPYHALDLGGARHIGNLSPVPALSVRETEARREEFEALGLAAIRQGKAAAVLLAGGQGTRLGSDGPKGAYNVGITRELSIFACQFNNIKEVTDKAGAYFHIFVMTSEVNDAATRQFFKDNGYFGYPEEKIHFFVQDMAPSCDADGKIFLEEKWKVACSPNGNGGWYSSLIKNGEGHILKEEGIEWLNVYSVDNVLQRICDPVFIGATIESGCGCGAKVVKKASPEEKVGVLCMENGAPNIVEYYEMPPELAAKRRPDGELLLPYGVILNYLFRVDLLDKTVHEKLPMHLSFKKIPHIENGVKVFPEQPNGYKFEMLVLDMIRLMGSCLAVEVVREKEFAPVKNKTGTDSVESARELLKLNGVTL</sequence>
<reference evidence="4" key="1">
    <citation type="submission" date="2020-10" db="EMBL/GenBank/DDBJ databases">
        <authorList>
            <person name="Gilroy R."/>
        </authorList>
    </citation>
    <scope>NUCLEOTIDE SEQUENCE</scope>
    <source>
        <strain evidence="4">CHK195-12923</strain>
    </source>
</reference>
<dbReference type="InterPro" id="IPR002618">
    <property type="entry name" value="UDPGP_fam"/>
</dbReference>
<evidence type="ECO:0000256" key="1">
    <source>
        <dbReference type="ARBA" id="ARBA00010401"/>
    </source>
</evidence>
<dbReference type="PANTHER" id="PTHR11952:SF2">
    <property type="entry name" value="LD24639P"/>
    <property type="match status" value="1"/>
</dbReference>